<dbReference type="InterPro" id="IPR050266">
    <property type="entry name" value="AB_hydrolase_sf"/>
</dbReference>
<proteinExistence type="predicted"/>
<dbReference type="InterPro" id="IPR029058">
    <property type="entry name" value="AB_hydrolase_fold"/>
</dbReference>
<dbReference type="SUPFAM" id="SSF53474">
    <property type="entry name" value="alpha/beta-Hydrolases"/>
    <property type="match status" value="1"/>
</dbReference>
<dbReference type="InterPro" id="IPR000639">
    <property type="entry name" value="Epox_hydrolase-like"/>
</dbReference>
<dbReference type="Gene3D" id="3.40.50.1820">
    <property type="entry name" value="alpha/beta hydrolase"/>
    <property type="match status" value="1"/>
</dbReference>
<dbReference type="OrthoDB" id="10249433at2759"/>
<feature type="domain" description="AB hydrolase-1" evidence="2">
    <location>
        <begin position="39"/>
        <end position="278"/>
    </location>
</feature>
<accession>A0A395MKH4</accession>
<evidence type="ECO:0000259" key="2">
    <source>
        <dbReference type="Pfam" id="PF00561"/>
    </source>
</evidence>
<dbReference type="PANTHER" id="PTHR43798:SF31">
    <property type="entry name" value="AB HYDROLASE SUPERFAMILY PROTEIN YCLE"/>
    <property type="match status" value="1"/>
</dbReference>
<sequence>MELPVPQAVATAAAIKTACITTGDNCSLAYSQQGPDNGKPLLFVHGWRQTAAQWKRQVSHFAEAGFRVTTYDMRGHGDSEKPTFGYRISRLAADLNDFLTTLQLKGLTIVAHSMGCCVLWAFWDQYPDSHKLVKRLVLVDEPATLVSDPNWPEGKDKECAAIFTPDAVFNTAHKMADVLLSLIRSMFSSSITEEEFEWVMEQNRKISDKNAAALLIDHAFNDWSDVLPRINVPTLIISGEISILPAAGVNWVASQIPGAKHYTFSTMEKGSHFMFWENHERFNSLVEDFLLES</sequence>
<dbReference type="PRINTS" id="PR00412">
    <property type="entry name" value="EPOXHYDRLASE"/>
</dbReference>
<gene>
    <name evidence="3" type="ORF">FIE12Z_7918</name>
</gene>
<dbReference type="AlphaFoldDB" id="A0A395MKH4"/>
<reference evidence="3 4" key="1">
    <citation type="journal article" date="2018" name="PLoS Pathog.">
        <title>Evolution of structural diversity of trichothecenes, a family of toxins produced by plant pathogenic and entomopathogenic fungi.</title>
        <authorList>
            <person name="Proctor R.H."/>
            <person name="McCormick S.P."/>
            <person name="Kim H.S."/>
            <person name="Cardoza R.E."/>
            <person name="Stanley A.M."/>
            <person name="Lindo L."/>
            <person name="Kelly A."/>
            <person name="Brown D.W."/>
            <person name="Lee T."/>
            <person name="Vaughan M.M."/>
            <person name="Alexander N.J."/>
            <person name="Busman M."/>
            <person name="Gutierrez S."/>
        </authorList>
    </citation>
    <scope>NUCLEOTIDE SEQUENCE [LARGE SCALE GENOMIC DNA]</scope>
    <source>
        <strain evidence="3 4">NRRL 13405</strain>
    </source>
</reference>
<dbReference type="PANTHER" id="PTHR43798">
    <property type="entry name" value="MONOACYLGLYCEROL LIPASE"/>
    <property type="match status" value="1"/>
</dbReference>
<dbReference type="InterPro" id="IPR000073">
    <property type="entry name" value="AB_hydrolase_1"/>
</dbReference>
<protein>
    <recommendedName>
        <fullName evidence="2">AB hydrolase-1 domain-containing protein</fullName>
    </recommendedName>
</protein>
<dbReference type="GO" id="GO:0016787">
    <property type="term" value="F:hydrolase activity"/>
    <property type="evidence" value="ECO:0007669"/>
    <property type="project" value="UniProtKB-KW"/>
</dbReference>
<keyword evidence="4" id="KW-1185">Reference proteome</keyword>
<dbReference type="Proteomes" id="UP000265631">
    <property type="component" value="Unassembled WGS sequence"/>
</dbReference>
<dbReference type="STRING" id="2594813.A0A395MKH4"/>
<name>A0A395MKH4_9HYPO</name>
<dbReference type="EMBL" id="PXXK01000230">
    <property type="protein sequence ID" value="RFN47843.1"/>
    <property type="molecule type" value="Genomic_DNA"/>
</dbReference>
<keyword evidence="1" id="KW-0378">Hydrolase</keyword>
<comment type="caution">
    <text evidence="3">The sequence shown here is derived from an EMBL/GenBank/DDBJ whole genome shotgun (WGS) entry which is preliminary data.</text>
</comment>
<evidence type="ECO:0000313" key="3">
    <source>
        <dbReference type="EMBL" id="RFN47843.1"/>
    </source>
</evidence>
<evidence type="ECO:0000313" key="4">
    <source>
        <dbReference type="Proteomes" id="UP000265631"/>
    </source>
</evidence>
<organism evidence="3 4">
    <name type="scientific">Fusarium flagelliforme</name>
    <dbReference type="NCBI Taxonomy" id="2675880"/>
    <lineage>
        <taxon>Eukaryota</taxon>
        <taxon>Fungi</taxon>
        <taxon>Dikarya</taxon>
        <taxon>Ascomycota</taxon>
        <taxon>Pezizomycotina</taxon>
        <taxon>Sordariomycetes</taxon>
        <taxon>Hypocreomycetidae</taxon>
        <taxon>Hypocreales</taxon>
        <taxon>Nectriaceae</taxon>
        <taxon>Fusarium</taxon>
        <taxon>Fusarium incarnatum-equiseti species complex</taxon>
    </lineage>
</organism>
<dbReference type="Pfam" id="PF00561">
    <property type="entry name" value="Abhydrolase_1"/>
    <property type="match status" value="1"/>
</dbReference>
<evidence type="ECO:0000256" key="1">
    <source>
        <dbReference type="ARBA" id="ARBA00022801"/>
    </source>
</evidence>
<dbReference type="GO" id="GO:0016020">
    <property type="term" value="C:membrane"/>
    <property type="evidence" value="ECO:0007669"/>
    <property type="project" value="TreeGrafter"/>
</dbReference>